<dbReference type="GO" id="GO:0005737">
    <property type="term" value="C:cytoplasm"/>
    <property type="evidence" value="ECO:0007669"/>
    <property type="project" value="InterPro"/>
</dbReference>
<dbReference type="Gene3D" id="2.160.10.10">
    <property type="entry name" value="Hexapeptide repeat proteins"/>
    <property type="match status" value="1"/>
</dbReference>
<comment type="similarity">
    <text evidence="2">Belongs to the transferase hexapeptide repeat family.</text>
</comment>
<evidence type="ECO:0000256" key="5">
    <source>
        <dbReference type="ARBA" id="ARBA00022679"/>
    </source>
</evidence>
<keyword evidence="7" id="KW-0012">Acyltransferase</keyword>
<evidence type="ECO:0000256" key="2">
    <source>
        <dbReference type="ARBA" id="ARBA00007274"/>
    </source>
</evidence>
<keyword evidence="5 9" id="KW-0808">Transferase</keyword>
<dbReference type="PANTHER" id="PTHR42811">
    <property type="entry name" value="SERINE ACETYLTRANSFERASE"/>
    <property type="match status" value="1"/>
</dbReference>
<name>A0A061SJV2_9CHLO</name>
<dbReference type="InterPro" id="IPR002048">
    <property type="entry name" value="EF_hand_dom"/>
</dbReference>
<evidence type="ECO:0000256" key="7">
    <source>
        <dbReference type="ARBA" id="ARBA00023315"/>
    </source>
</evidence>
<evidence type="ECO:0000259" key="8">
    <source>
        <dbReference type="PROSITE" id="PS50222"/>
    </source>
</evidence>
<dbReference type="GO" id="GO:0005509">
    <property type="term" value="F:calcium ion binding"/>
    <property type="evidence" value="ECO:0007669"/>
    <property type="project" value="InterPro"/>
</dbReference>
<dbReference type="SMART" id="SM00971">
    <property type="entry name" value="SATase_N"/>
    <property type="match status" value="1"/>
</dbReference>
<protein>
    <recommendedName>
        <fullName evidence="3">serine O-acetyltransferase</fullName>
        <ecNumber evidence="3">2.3.1.30</ecNumber>
    </recommendedName>
</protein>
<dbReference type="PROSITE" id="PS00018">
    <property type="entry name" value="EF_HAND_1"/>
    <property type="match status" value="1"/>
</dbReference>
<dbReference type="SUPFAM" id="SSF47473">
    <property type="entry name" value="EF-hand"/>
    <property type="match status" value="1"/>
</dbReference>
<dbReference type="GO" id="GO:0009001">
    <property type="term" value="F:serine O-acetyltransferase activity"/>
    <property type="evidence" value="ECO:0007669"/>
    <property type="project" value="UniProtKB-EC"/>
</dbReference>
<dbReference type="InterPro" id="IPR011992">
    <property type="entry name" value="EF-hand-dom_pair"/>
</dbReference>
<dbReference type="InterPro" id="IPR011004">
    <property type="entry name" value="Trimer_LpxA-like_sf"/>
</dbReference>
<evidence type="ECO:0000313" key="9">
    <source>
        <dbReference type="EMBL" id="JAC84563.1"/>
    </source>
</evidence>
<comment type="pathway">
    <text evidence="1">Amino-acid biosynthesis; L-cysteine biosynthesis; L-cysteine from L-serine: step 1/2.</text>
</comment>
<dbReference type="SUPFAM" id="SSF51161">
    <property type="entry name" value="Trimeric LpxA-like enzymes"/>
    <property type="match status" value="1"/>
</dbReference>
<dbReference type="UniPathway" id="UPA00136">
    <property type="reaction ID" value="UER00199"/>
</dbReference>
<evidence type="ECO:0000256" key="6">
    <source>
        <dbReference type="ARBA" id="ARBA00022837"/>
    </source>
</evidence>
<sequence length="415" mass="45070">MGLPAGYIAVATGTVAGLLDYFCRQRKGRTAKTDRIFEMVRKEAQKAVHKERVVSRSLCKAILRQRSLEDSVAVILAENLSSWCAPVGSLTRVFKKTLSDPSCCEGETTLRRHLRSDLVAVRKWTGTSSTYLQILMFSKGFHIIQAHRVAHVLWHKGHCWMALQIQDAVNKRYAIDIHPTALLGRRVVMGHGTGVTIGEAVKIGDDCTVLHGVTLIGTGGYELNKSPRIGRGVRVEANAVVVGNISIGDGAKISHGSVVESDIPAGATVAANELIQSSPKGNAYSAVGVCAEGIPLDAEGKIGTSIKSISCGEDYFAMYPIAVPPTKGSVTISWLHKALRNYAICHDIDRLFCELDTDNDGKITVDDLRQSLMAALLERNVSNDLAKDCRSELSTWPSMDPRHIVDQLLCLTKSP</sequence>
<reference evidence="9" key="1">
    <citation type="submission" date="2014-05" db="EMBL/GenBank/DDBJ databases">
        <title>The transcriptome of the halophilic microalga Tetraselmis sp. GSL018 isolated from the Great Salt Lake, Utah.</title>
        <authorList>
            <person name="Jinkerson R.E."/>
            <person name="D'Adamo S."/>
            <person name="Posewitz M.C."/>
        </authorList>
    </citation>
    <scope>NUCLEOTIDE SEQUENCE</scope>
    <source>
        <strain evidence="9">GSL018</strain>
    </source>
</reference>
<keyword evidence="4" id="KW-0028">Amino-acid biosynthesis</keyword>
<dbReference type="InterPro" id="IPR045304">
    <property type="entry name" value="LbH_SAT"/>
</dbReference>
<dbReference type="GO" id="GO:0006535">
    <property type="term" value="P:cysteine biosynthetic process from serine"/>
    <property type="evidence" value="ECO:0007669"/>
    <property type="project" value="InterPro"/>
</dbReference>
<dbReference type="Pfam" id="PF00132">
    <property type="entry name" value="Hexapep"/>
    <property type="match status" value="1"/>
</dbReference>
<dbReference type="PROSITE" id="PS50222">
    <property type="entry name" value="EF_HAND_2"/>
    <property type="match status" value="1"/>
</dbReference>
<dbReference type="EMBL" id="GBEZ01000315">
    <property type="protein sequence ID" value="JAC84563.1"/>
    <property type="molecule type" value="Transcribed_RNA"/>
</dbReference>
<dbReference type="InterPro" id="IPR042122">
    <property type="entry name" value="Ser_AcTrfase_N_sf"/>
</dbReference>
<dbReference type="InterPro" id="IPR001451">
    <property type="entry name" value="Hexapep"/>
</dbReference>
<proteinExistence type="inferred from homology"/>
<dbReference type="InterPro" id="IPR018247">
    <property type="entry name" value="EF_Hand_1_Ca_BS"/>
</dbReference>
<evidence type="ECO:0000256" key="4">
    <source>
        <dbReference type="ARBA" id="ARBA00022605"/>
    </source>
</evidence>
<evidence type="ECO:0000256" key="1">
    <source>
        <dbReference type="ARBA" id="ARBA00004876"/>
    </source>
</evidence>
<feature type="domain" description="EF-hand" evidence="8">
    <location>
        <begin position="343"/>
        <end position="378"/>
    </location>
</feature>
<dbReference type="Gene3D" id="1.10.238.10">
    <property type="entry name" value="EF-hand"/>
    <property type="match status" value="1"/>
</dbReference>
<dbReference type="Gene3D" id="1.10.3130.10">
    <property type="entry name" value="serine acetyltransferase, domain 1"/>
    <property type="match status" value="1"/>
</dbReference>
<gene>
    <name evidence="9" type="ORF">TSPGSL018_683</name>
</gene>
<dbReference type="Pfam" id="PF06426">
    <property type="entry name" value="SATase_N"/>
    <property type="match status" value="1"/>
</dbReference>
<keyword evidence="6" id="KW-0106">Calcium</keyword>
<dbReference type="CDD" id="cd03354">
    <property type="entry name" value="LbH_SAT"/>
    <property type="match status" value="1"/>
</dbReference>
<dbReference type="EC" id="2.3.1.30" evidence="3"/>
<organism evidence="9">
    <name type="scientific">Tetraselmis sp. GSL018</name>
    <dbReference type="NCBI Taxonomy" id="582737"/>
    <lineage>
        <taxon>Eukaryota</taxon>
        <taxon>Viridiplantae</taxon>
        <taxon>Chlorophyta</taxon>
        <taxon>core chlorophytes</taxon>
        <taxon>Chlorodendrophyceae</taxon>
        <taxon>Chlorodendrales</taxon>
        <taxon>Chlorodendraceae</taxon>
        <taxon>Tetraselmis</taxon>
    </lineage>
</organism>
<evidence type="ECO:0000256" key="3">
    <source>
        <dbReference type="ARBA" id="ARBA00013266"/>
    </source>
</evidence>
<accession>A0A061SJV2</accession>
<dbReference type="InterPro" id="IPR010493">
    <property type="entry name" value="Ser_AcTrfase_N"/>
</dbReference>
<dbReference type="AlphaFoldDB" id="A0A061SJV2"/>